<name>A0A517M631_9BACT</name>
<dbReference type="Pfam" id="PF12704">
    <property type="entry name" value="MacB_PCD"/>
    <property type="match status" value="1"/>
</dbReference>
<dbReference type="GO" id="GO:0005886">
    <property type="term" value="C:plasma membrane"/>
    <property type="evidence" value="ECO:0007669"/>
    <property type="project" value="UniProtKB-SubCell"/>
</dbReference>
<feature type="transmembrane region" description="Helical" evidence="7">
    <location>
        <begin position="1062"/>
        <end position="1083"/>
    </location>
</feature>
<feature type="transmembrane region" description="Helical" evidence="7">
    <location>
        <begin position="723"/>
        <end position="745"/>
    </location>
</feature>
<feature type="transmembrane region" description="Helical" evidence="7">
    <location>
        <begin position="672"/>
        <end position="692"/>
    </location>
</feature>
<dbReference type="OrthoDB" id="219657at2"/>
<dbReference type="InterPro" id="IPR025857">
    <property type="entry name" value="MacB_PCD"/>
</dbReference>
<evidence type="ECO:0000256" key="3">
    <source>
        <dbReference type="ARBA" id="ARBA00022692"/>
    </source>
</evidence>
<dbReference type="KEGG" id="ruv:EC9_45390"/>
<evidence type="ECO:0000259" key="8">
    <source>
        <dbReference type="Pfam" id="PF02687"/>
    </source>
</evidence>
<evidence type="ECO:0000256" key="1">
    <source>
        <dbReference type="ARBA" id="ARBA00004651"/>
    </source>
</evidence>
<feature type="domain" description="ABC3 transporter permease C-terminal" evidence="8">
    <location>
        <begin position="1063"/>
        <end position="1163"/>
    </location>
</feature>
<protein>
    <submittedName>
        <fullName evidence="10">FtsX-like permease family protein</fullName>
    </submittedName>
</protein>
<comment type="subcellular location">
    <subcellularLocation>
        <location evidence="1">Cell membrane</location>
        <topology evidence="1">Multi-pass membrane protein</topology>
    </subcellularLocation>
</comment>
<feature type="transmembrane region" description="Helical" evidence="7">
    <location>
        <begin position="751"/>
        <end position="770"/>
    </location>
</feature>
<dbReference type="Pfam" id="PF02687">
    <property type="entry name" value="FtsX"/>
    <property type="match status" value="2"/>
</dbReference>
<dbReference type="AlphaFoldDB" id="A0A517M631"/>
<feature type="transmembrane region" description="Helical" evidence="7">
    <location>
        <begin position="1104"/>
        <end position="1134"/>
    </location>
</feature>
<dbReference type="RefSeq" id="WP_145348158.1">
    <property type="nucleotide sequence ID" value="NZ_CP036261.1"/>
</dbReference>
<evidence type="ECO:0000256" key="4">
    <source>
        <dbReference type="ARBA" id="ARBA00022989"/>
    </source>
</evidence>
<reference evidence="10 11" key="1">
    <citation type="submission" date="2019-02" db="EMBL/GenBank/DDBJ databases">
        <title>Deep-cultivation of Planctomycetes and their phenomic and genomic characterization uncovers novel biology.</title>
        <authorList>
            <person name="Wiegand S."/>
            <person name="Jogler M."/>
            <person name="Boedeker C."/>
            <person name="Pinto D."/>
            <person name="Vollmers J."/>
            <person name="Rivas-Marin E."/>
            <person name="Kohn T."/>
            <person name="Peeters S.H."/>
            <person name="Heuer A."/>
            <person name="Rast P."/>
            <person name="Oberbeckmann S."/>
            <person name="Bunk B."/>
            <person name="Jeske O."/>
            <person name="Meyerdierks A."/>
            <person name="Storesund J.E."/>
            <person name="Kallscheuer N."/>
            <person name="Luecker S."/>
            <person name="Lage O.M."/>
            <person name="Pohl T."/>
            <person name="Merkel B.J."/>
            <person name="Hornburger P."/>
            <person name="Mueller R.-W."/>
            <person name="Bruemmer F."/>
            <person name="Labrenz M."/>
            <person name="Spormann A.M."/>
            <person name="Op den Camp H."/>
            <person name="Overmann J."/>
            <person name="Amann R."/>
            <person name="Jetten M.S.M."/>
            <person name="Mascher T."/>
            <person name="Medema M.H."/>
            <person name="Devos D.P."/>
            <person name="Kaster A.-K."/>
            <person name="Ovreas L."/>
            <person name="Rohde M."/>
            <person name="Galperin M.Y."/>
            <person name="Jogler C."/>
        </authorList>
    </citation>
    <scope>NUCLEOTIDE SEQUENCE [LARGE SCALE GENOMIC DNA]</scope>
    <source>
        <strain evidence="10 11">EC9</strain>
    </source>
</reference>
<sequence length="1180" mass="127300">MPSPTTATVSLTPGRFVGKSFRHHWRISAAVALGVAAATAVVTGALLVGDSMRGSLRELTIERLGSIDYVLYPGQFFRAAAVDPLRSDSDQTLVDRAVPAILFSQAVVETDRAASDVVRRAGSIQVIAADAEFWDLDVEGVHPDVIPEGDQVVLNASAAAELQVDVGDLVTVRLPVEQAVPADSPLGRRESESEGLPRLEVVSIVPDRGLGRFSLQPSQQQPLAAFLPLELVQDSLDREGEANVVFIDAAGTQALQLESAHAQADQIAAAMALELSDYGLKIEEIRQIFTDADGNEKEVFDYYSLTSDRLLLPTAIAESVREELPGATEPVMTYLANAIDRIDDEEQTAASVPYSIITAIDSSDAMPLEFGDYDPNDLSLPVPVVINDWTAEQLKAAVGDKIRIFYFEPETSSGKEVERSFDAVVSGIVPITEPQTKYRRGRPPKFDEAPTVYNDPGLTPTVPGVTDQDSIDDWDLPFKLERPRSKEDDLYWDYYRLTPKAFIPLAAGQRLFGSRFGDLTSLKIRKSAVADGDALQTLVTKVADQDRNQIGFAVMPTRALQLAASKGTTPFDALFVSLSFFVIVAALMLVALLFRLGMEQRASEYGTLMAVGLSGRLVAGMALREGILVSLIGSVLGVVGGIGYAWLVLYALRNWWVGAVTVPFLRFHWSPVSLIVGIVAGTAMAAVTIWWTSRRLRSSKVSSLVGGHIDELRTESGQRRRSWAGPVAIGCFVVAMLTSLSAVWLGGQAQAGAFVGGGMLLLAAIVLGVFHRLTNTKPRHVVNHSYSLFRMAMQSARRNPLRSTLSIGLLAVACFLIVSMSAFQLSPTDEGVGGFDLIGQTAMPLYRDLSDPAIRADQMGRDAEAISDAKIFGFRLKPGQDASCNNLYQASQPQVLGVPDNFTSRFSDPKVMPRFGLVGTDSDNPWELLEAKASGTAEDPIPMILDQNTAMWALQMYGGVGEVKSFEYVVGKPQYFQVVGLITGSVLQGSLMIGEANFEDAFPEISGYQYYLMKAEGIDADRLAEILENRLSDSGMDVADSRDVLARLLAVQNTYLRTFQGLGALGLLLGTFGLATVQLRSVLERRGELAVMRATGFSRKRLAGMVVLENSALLIAGIGCGLLASFAAVIPYMLIGQAKLGIVEPIAMLGIVFAVGLMAASVAVKQVLRMPLLESLRGAS</sequence>
<feature type="transmembrane region" description="Helical" evidence="7">
    <location>
        <begin position="25"/>
        <end position="48"/>
    </location>
</feature>
<keyword evidence="4 7" id="KW-1133">Transmembrane helix</keyword>
<organism evidence="10 11">
    <name type="scientific">Rosistilla ulvae</name>
    <dbReference type="NCBI Taxonomy" id="1930277"/>
    <lineage>
        <taxon>Bacteria</taxon>
        <taxon>Pseudomonadati</taxon>
        <taxon>Planctomycetota</taxon>
        <taxon>Planctomycetia</taxon>
        <taxon>Pirellulales</taxon>
        <taxon>Pirellulaceae</taxon>
        <taxon>Rosistilla</taxon>
    </lineage>
</organism>
<gene>
    <name evidence="10" type="ORF">EC9_45390</name>
</gene>
<dbReference type="InterPro" id="IPR051125">
    <property type="entry name" value="ABC-4/HrtB_transporter"/>
</dbReference>
<keyword evidence="11" id="KW-1185">Reference proteome</keyword>
<feature type="transmembrane region" description="Helical" evidence="7">
    <location>
        <begin position="626"/>
        <end position="652"/>
    </location>
</feature>
<dbReference type="PANTHER" id="PTHR43738:SF2">
    <property type="entry name" value="ABC TRANSPORTER PERMEASE"/>
    <property type="match status" value="1"/>
</dbReference>
<dbReference type="EMBL" id="CP036261">
    <property type="protein sequence ID" value="QDS90331.1"/>
    <property type="molecule type" value="Genomic_DNA"/>
</dbReference>
<dbReference type="InterPro" id="IPR003838">
    <property type="entry name" value="ABC3_permease_C"/>
</dbReference>
<evidence type="ECO:0000256" key="7">
    <source>
        <dbReference type="SAM" id="Phobius"/>
    </source>
</evidence>
<accession>A0A517M631</accession>
<evidence type="ECO:0000259" key="9">
    <source>
        <dbReference type="Pfam" id="PF12704"/>
    </source>
</evidence>
<evidence type="ECO:0000256" key="5">
    <source>
        <dbReference type="ARBA" id="ARBA00023136"/>
    </source>
</evidence>
<evidence type="ECO:0000313" key="10">
    <source>
        <dbReference type="EMBL" id="QDS90331.1"/>
    </source>
</evidence>
<dbReference type="PANTHER" id="PTHR43738">
    <property type="entry name" value="ABC TRANSPORTER, MEMBRANE PROTEIN"/>
    <property type="match status" value="1"/>
</dbReference>
<feature type="transmembrane region" description="Helical" evidence="7">
    <location>
        <begin position="573"/>
        <end position="594"/>
    </location>
</feature>
<feature type="region of interest" description="Disordered" evidence="6">
    <location>
        <begin position="436"/>
        <end position="466"/>
    </location>
</feature>
<evidence type="ECO:0000313" key="11">
    <source>
        <dbReference type="Proteomes" id="UP000319557"/>
    </source>
</evidence>
<keyword evidence="2" id="KW-1003">Cell membrane</keyword>
<evidence type="ECO:0000256" key="6">
    <source>
        <dbReference type="SAM" id="MobiDB-lite"/>
    </source>
</evidence>
<keyword evidence="5 7" id="KW-0472">Membrane</keyword>
<feature type="transmembrane region" description="Helical" evidence="7">
    <location>
        <begin position="1146"/>
        <end position="1168"/>
    </location>
</feature>
<evidence type="ECO:0000256" key="2">
    <source>
        <dbReference type="ARBA" id="ARBA00022475"/>
    </source>
</evidence>
<proteinExistence type="predicted"/>
<feature type="transmembrane region" description="Helical" evidence="7">
    <location>
        <begin position="803"/>
        <end position="823"/>
    </location>
</feature>
<feature type="domain" description="ABC3 transporter permease C-terminal" evidence="8">
    <location>
        <begin position="577"/>
        <end position="699"/>
    </location>
</feature>
<dbReference type="Proteomes" id="UP000319557">
    <property type="component" value="Chromosome"/>
</dbReference>
<feature type="domain" description="MacB-like periplasmic core" evidence="9">
    <location>
        <begin position="28"/>
        <end position="249"/>
    </location>
</feature>
<keyword evidence="3 7" id="KW-0812">Transmembrane</keyword>